<dbReference type="PANTHER" id="PTHR24220">
    <property type="entry name" value="IMPORT ATP-BINDING PROTEIN"/>
    <property type="match status" value="1"/>
</dbReference>
<keyword evidence="6" id="KW-1185">Reference proteome</keyword>
<dbReference type="GO" id="GO:0005524">
    <property type="term" value="F:ATP binding"/>
    <property type="evidence" value="ECO:0007669"/>
    <property type="project" value="UniProtKB-KW"/>
</dbReference>
<proteinExistence type="inferred from homology"/>
<dbReference type="InterPro" id="IPR003439">
    <property type="entry name" value="ABC_transporter-like_ATP-bd"/>
</dbReference>
<comment type="similarity">
    <text evidence="1">Belongs to the ABC transporter superfamily.</text>
</comment>
<evidence type="ECO:0000256" key="2">
    <source>
        <dbReference type="ARBA" id="ARBA00022741"/>
    </source>
</evidence>
<evidence type="ECO:0000313" key="5">
    <source>
        <dbReference type="EMBL" id="SFL11424.1"/>
    </source>
</evidence>
<dbReference type="PROSITE" id="PS50893">
    <property type="entry name" value="ABC_TRANSPORTER_2"/>
    <property type="match status" value="1"/>
</dbReference>
<dbReference type="SUPFAM" id="SSF52540">
    <property type="entry name" value="P-loop containing nucleoside triphosphate hydrolases"/>
    <property type="match status" value="1"/>
</dbReference>
<dbReference type="GO" id="GO:0016887">
    <property type="term" value="F:ATP hydrolysis activity"/>
    <property type="evidence" value="ECO:0007669"/>
    <property type="project" value="InterPro"/>
</dbReference>
<dbReference type="GO" id="GO:0005886">
    <property type="term" value="C:plasma membrane"/>
    <property type="evidence" value="ECO:0007669"/>
    <property type="project" value="TreeGrafter"/>
</dbReference>
<dbReference type="PROSITE" id="PS00211">
    <property type="entry name" value="ABC_TRANSPORTER_1"/>
    <property type="match status" value="1"/>
</dbReference>
<name>A0A1I4F0I6_9HYPH</name>
<accession>A0A1I4F0I6</accession>
<dbReference type="STRING" id="582667.SAMN05192568_100119"/>
<evidence type="ECO:0000313" key="6">
    <source>
        <dbReference type="Proteomes" id="UP000199048"/>
    </source>
</evidence>
<dbReference type="NCBIfam" id="TIGR02324">
    <property type="entry name" value="CP_lyasePhnL"/>
    <property type="match status" value="1"/>
</dbReference>
<evidence type="ECO:0000256" key="1">
    <source>
        <dbReference type="ARBA" id="ARBA00005417"/>
    </source>
</evidence>
<dbReference type="EMBL" id="FOTK01000001">
    <property type="protein sequence ID" value="SFL11424.1"/>
    <property type="molecule type" value="Genomic_DNA"/>
</dbReference>
<dbReference type="OrthoDB" id="9802264at2"/>
<evidence type="ECO:0000259" key="4">
    <source>
        <dbReference type="PROSITE" id="PS50893"/>
    </source>
</evidence>
<organism evidence="5 6">
    <name type="scientific">Methylobacterium pseudosasicola</name>
    <dbReference type="NCBI Taxonomy" id="582667"/>
    <lineage>
        <taxon>Bacteria</taxon>
        <taxon>Pseudomonadati</taxon>
        <taxon>Pseudomonadota</taxon>
        <taxon>Alphaproteobacteria</taxon>
        <taxon>Hyphomicrobiales</taxon>
        <taxon>Methylobacteriaceae</taxon>
        <taxon>Methylobacterium</taxon>
    </lineage>
</organism>
<dbReference type="GO" id="GO:0022857">
    <property type="term" value="F:transmembrane transporter activity"/>
    <property type="evidence" value="ECO:0007669"/>
    <property type="project" value="TreeGrafter"/>
</dbReference>
<feature type="domain" description="ABC transporter" evidence="4">
    <location>
        <begin position="5"/>
        <end position="233"/>
    </location>
</feature>
<dbReference type="InterPro" id="IPR027417">
    <property type="entry name" value="P-loop_NTPase"/>
</dbReference>
<dbReference type="InterPro" id="IPR012701">
    <property type="entry name" value="CP_lyase_PhnL"/>
</dbReference>
<dbReference type="InterPro" id="IPR017871">
    <property type="entry name" value="ABC_transporter-like_CS"/>
</dbReference>
<dbReference type="Pfam" id="PF00005">
    <property type="entry name" value="ABC_tran"/>
    <property type="match status" value="1"/>
</dbReference>
<dbReference type="InterPro" id="IPR015854">
    <property type="entry name" value="ABC_transpr_LolD-like"/>
</dbReference>
<dbReference type="SMART" id="SM00382">
    <property type="entry name" value="AAA"/>
    <property type="match status" value="1"/>
</dbReference>
<reference evidence="6" key="1">
    <citation type="submission" date="2016-10" db="EMBL/GenBank/DDBJ databases">
        <authorList>
            <person name="Varghese N."/>
            <person name="Submissions S."/>
        </authorList>
    </citation>
    <scope>NUCLEOTIDE SEQUENCE [LARGE SCALE GENOMIC DNA]</scope>
    <source>
        <strain evidence="6">BL36</strain>
    </source>
</reference>
<protein>
    <submittedName>
        <fullName evidence="5">Alpha-D-ribose 1-methylphosphonate 5-triphosphate synthase subunit PhnL</fullName>
    </submittedName>
</protein>
<dbReference type="AlphaFoldDB" id="A0A1I4F0I6"/>
<keyword evidence="3" id="KW-0067">ATP-binding</keyword>
<keyword evidence="2" id="KW-0547">Nucleotide-binding</keyword>
<evidence type="ECO:0000256" key="3">
    <source>
        <dbReference type="ARBA" id="ARBA00022840"/>
    </source>
</evidence>
<gene>
    <name evidence="5" type="ORF">SAMN05192568_100119</name>
</gene>
<sequence>MTALLTFQDVAKSFTLHLRGGVVLPVVGGVSLSVAPGECVVLGGPSGAGKSSLLKMAYGNYRCDAGAILVRDGDAVVDVVRADPRVMLSLRARVIAYVSQFLRVIPRVSALDVVEAAGREGGLSEDEARARAKNLLARLNLPERLWSLPPATFSGGEQQRVNIARGLIADRPLLLLDEPTASLDASNRAVVAELVREKLAAGAGVLGIFHDSEMRDAVATRIVDVMRFAQARAA</sequence>
<dbReference type="Proteomes" id="UP000199048">
    <property type="component" value="Unassembled WGS sequence"/>
</dbReference>
<dbReference type="InterPro" id="IPR003593">
    <property type="entry name" value="AAA+_ATPase"/>
</dbReference>
<dbReference type="Gene3D" id="3.40.50.300">
    <property type="entry name" value="P-loop containing nucleotide triphosphate hydrolases"/>
    <property type="match status" value="1"/>
</dbReference>
<dbReference type="RefSeq" id="WP_092036037.1">
    <property type="nucleotide sequence ID" value="NZ_FOTK01000001.1"/>
</dbReference>